<gene>
    <name evidence="2" type="ORF">GOMPHAMPRED_004245</name>
</gene>
<dbReference type="SUPFAM" id="SSF52540">
    <property type="entry name" value="P-loop containing nucleoside triphosphate hydrolases"/>
    <property type="match status" value="1"/>
</dbReference>
<name>A0A8H3FLP4_9LECA</name>
<dbReference type="Pfam" id="PF00485">
    <property type="entry name" value="PRK"/>
    <property type="match status" value="1"/>
</dbReference>
<dbReference type="GO" id="GO:0005524">
    <property type="term" value="F:ATP binding"/>
    <property type="evidence" value="ECO:0007669"/>
    <property type="project" value="InterPro"/>
</dbReference>
<dbReference type="GO" id="GO:0016301">
    <property type="term" value="F:kinase activity"/>
    <property type="evidence" value="ECO:0007669"/>
    <property type="project" value="InterPro"/>
</dbReference>
<dbReference type="Gene3D" id="3.40.50.300">
    <property type="entry name" value="P-loop containing nucleotide triphosphate hydrolases"/>
    <property type="match status" value="3"/>
</dbReference>
<dbReference type="PANTHER" id="PTHR10285">
    <property type="entry name" value="URIDINE KINASE"/>
    <property type="match status" value="1"/>
</dbReference>
<accession>A0A8H3FLP4</accession>
<feature type="domain" description="Phosphoribulokinase/uridine kinase" evidence="1">
    <location>
        <begin position="31"/>
        <end position="175"/>
    </location>
</feature>
<dbReference type="OrthoDB" id="6362633at2759"/>
<dbReference type="AlphaFoldDB" id="A0A8H3FLP4"/>
<reference evidence="2" key="1">
    <citation type="submission" date="2021-03" db="EMBL/GenBank/DDBJ databases">
        <authorList>
            <person name="Tagirdzhanova G."/>
        </authorList>
    </citation>
    <scope>NUCLEOTIDE SEQUENCE</scope>
</reference>
<proteinExistence type="predicted"/>
<dbReference type="InterPro" id="IPR027417">
    <property type="entry name" value="P-loop_NTPase"/>
</dbReference>
<sequence>MNEVYHNLAQRAVQALVRLEAGTNAATPRLLIALAGAPGAGKTTTALAVADMVNATLLPAADPRSMVVVSMDGFHYPRSRLDTMPDPKLAHEKRGAPFTFDAQACVNFVKACRDNTVEHQAPSFDHARKDPVAGGTVIPTLARIVLIEGNYLLSDEQPWKQISDFVDEKWFIDVQPVLARTRVAERHVLSGITKDLEAGYWRADNIDLPNGVYIKEHLVKPDITVESIEEIAR</sequence>
<protein>
    <recommendedName>
        <fullName evidence="1">Phosphoribulokinase/uridine kinase domain-containing protein</fullName>
    </recommendedName>
</protein>
<evidence type="ECO:0000259" key="1">
    <source>
        <dbReference type="Pfam" id="PF00485"/>
    </source>
</evidence>
<organism evidence="2 3">
    <name type="scientific">Gomphillus americanus</name>
    <dbReference type="NCBI Taxonomy" id="1940652"/>
    <lineage>
        <taxon>Eukaryota</taxon>
        <taxon>Fungi</taxon>
        <taxon>Dikarya</taxon>
        <taxon>Ascomycota</taxon>
        <taxon>Pezizomycotina</taxon>
        <taxon>Lecanoromycetes</taxon>
        <taxon>OSLEUM clade</taxon>
        <taxon>Ostropomycetidae</taxon>
        <taxon>Ostropales</taxon>
        <taxon>Graphidaceae</taxon>
        <taxon>Gomphilloideae</taxon>
        <taxon>Gomphillus</taxon>
    </lineage>
</organism>
<keyword evidence="3" id="KW-1185">Reference proteome</keyword>
<dbReference type="InterPro" id="IPR006083">
    <property type="entry name" value="PRK/URK"/>
</dbReference>
<comment type="caution">
    <text evidence="2">The sequence shown here is derived from an EMBL/GenBank/DDBJ whole genome shotgun (WGS) entry which is preliminary data.</text>
</comment>
<evidence type="ECO:0000313" key="3">
    <source>
        <dbReference type="Proteomes" id="UP000664169"/>
    </source>
</evidence>
<evidence type="ECO:0000313" key="2">
    <source>
        <dbReference type="EMBL" id="CAF9926853.1"/>
    </source>
</evidence>
<dbReference type="Proteomes" id="UP000664169">
    <property type="component" value="Unassembled WGS sequence"/>
</dbReference>
<dbReference type="EMBL" id="CAJPDQ010000026">
    <property type="protein sequence ID" value="CAF9926853.1"/>
    <property type="molecule type" value="Genomic_DNA"/>
</dbReference>